<dbReference type="Proteomes" id="UP000566819">
    <property type="component" value="Unassembled WGS sequence"/>
</dbReference>
<organism evidence="2 3">
    <name type="scientific">Cudoniella acicularis</name>
    <dbReference type="NCBI Taxonomy" id="354080"/>
    <lineage>
        <taxon>Eukaryota</taxon>
        <taxon>Fungi</taxon>
        <taxon>Dikarya</taxon>
        <taxon>Ascomycota</taxon>
        <taxon>Pezizomycotina</taxon>
        <taxon>Leotiomycetes</taxon>
        <taxon>Helotiales</taxon>
        <taxon>Tricladiaceae</taxon>
        <taxon>Cudoniella</taxon>
    </lineage>
</organism>
<keyword evidence="1" id="KW-0812">Transmembrane</keyword>
<evidence type="ECO:0008006" key="4">
    <source>
        <dbReference type="Google" id="ProtNLM"/>
    </source>
</evidence>
<protein>
    <recommendedName>
        <fullName evidence="4">Modin</fullName>
    </recommendedName>
</protein>
<keyword evidence="1" id="KW-1133">Transmembrane helix</keyword>
<dbReference type="EMBL" id="JAAMPI010000248">
    <property type="protein sequence ID" value="KAF4633579.1"/>
    <property type="molecule type" value="Genomic_DNA"/>
</dbReference>
<gene>
    <name evidence="2" type="ORF">G7Y89_g4534</name>
</gene>
<keyword evidence="1" id="KW-0472">Membrane</keyword>
<keyword evidence="3" id="KW-1185">Reference proteome</keyword>
<proteinExistence type="predicted"/>
<evidence type="ECO:0000313" key="2">
    <source>
        <dbReference type="EMBL" id="KAF4633579.1"/>
    </source>
</evidence>
<comment type="caution">
    <text evidence="2">The sequence shown here is derived from an EMBL/GenBank/DDBJ whole genome shotgun (WGS) entry which is preliminary data.</text>
</comment>
<feature type="transmembrane region" description="Helical" evidence="1">
    <location>
        <begin position="17"/>
        <end position="38"/>
    </location>
</feature>
<evidence type="ECO:0000256" key="1">
    <source>
        <dbReference type="SAM" id="Phobius"/>
    </source>
</evidence>
<name>A0A8H4RRE3_9HELO</name>
<dbReference type="AlphaFoldDB" id="A0A8H4RRE3"/>
<evidence type="ECO:0000313" key="3">
    <source>
        <dbReference type="Proteomes" id="UP000566819"/>
    </source>
</evidence>
<accession>A0A8H4RRE3</accession>
<sequence length="570" mass="64925">MGNSQSDQSFNNINQNVFGLTALIVSLVALLTTVLQVLQQYFSSAEGYRRCAESVMGLWAKGTHRKLVSREFRVEVVFETPVIFVAPPSNTKGPIPDRKIHYIDGTDASYKNTKVLKPQAQKKHDETAISRVHTADDERASWVTLLSMLQRAEYDSRDWDKTVRTATPPRTPIKIAEDPEYEIAVGLQGKIRSWDFIPASITKPYATSAICHLVEITAMLGLYWKVFDQTVWNLRAEGNGLILTSTTVHGLGVMVVFAVTGKSKFTENRVIPCEAVKELAFGTVPNIFDEQEYLTQGDAQSLELEFGKPHQAKNTLESLGCSAETLKHYDQDHRHIFSISFEIIGMLGKVFRIRGSNFRMLPNPTSDHWLKAGSRKASWRITRLMEVFQKKVKEQIKEEGYVVDHDIHIIDEQWDEISRIGYTDETILSLEIREAIHNALDSRTKYLLNQKQSDVLFVLVAHLANVLKVLSDPSSPLNTIVLANKEEALLNYYFYHIRPTVIGNLDSDDRPLSKTEKDKRNTIWISLIFRRIWDTSLYKIMATLAESFAQRMTKLRAFWETGMKIFGSFV</sequence>
<reference evidence="2 3" key="1">
    <citation type="submission" date="2020-03" db="EMBL/GenBank/DDBJ databases">
        <title>Draft Genome Sequence of Cudoniella acicularis.</title>
        <authorList>
            <person name="Buettner E."/>
            <person name="Kellner H."/>
        </authorList>
    </citation>
    <scope>NUCLEOTIDE SEQUENCE [LARGE SCALE GENOMIC DNA]</scope>
    <source>
        <strain evidence="2 3">DSM 108380</strain>
    </source>
</reference>
<dbReference type="OrthoDB" id="5227693at2759"/>